<feature type="repeat" description="WD" evidence="4">
    <location>
        <begin position="77"/>
        <end position="116"/>
    </location>
</feature>
<accession>H2YGW0</accession>
<keyword evidence="1" id="KW-0963">Cytoplasm</keyword>
<evidence type="ECO:0000313" key="5">
    <source>
        <dbReference type="Ensembl" id="ENSCSAVP00000004559.1"/>
    </source>
</evidence>
<feature type="repeat" description="WD" evidence="4">
    <location>
        <begin position="238"/>
        <end position="267"/>
    </location>
</feature>
<dbReference type="InterPro" id="IPR036322">
    <property type="entry name" value="WD40_repeat_dom_sf"/>
</dbReference>
<dbReference type="OMA" id="MNERWIV"/>
<dbReference type="CDD" id="cd00200">
    <property type="entry name" value="WD40"/>
    <property type="match status" value="1"/>
</dbReference>
<dbReference type="HOGENOM" id="CLU_000288_57_14_1"/>
<keyword evidence="3" id="KW-0677">Repeat</keyword>
<dbReference type="Proteomes" id="UP000007875">
    <property type="component" value="Unassembled WGS sequence"/>
</dbReference>
<dbReference type="GO" id="GO:0043161">
    <property type="term" value="P:proteasome-mediated ubiquitin-dependent protein catabolic process"/>
    <property type="evidence" value="ECO:0007669"/>
    <property type="project" value="TreeGrafter"/>
</dbReference>
<evidence type="ECO:0000313" key="6">
    <source>
        <dbReference type="Proteomes" id="UP000007875"/>
    </source>
</evidence>
<evidence type="ECO:0000256" key="2">
    <source>
        <dbReference type="ARBA" id="ARBA00022574"/>
    </source>
</evidence>
<feature type="repeat" description="WD" evidence="4">
    <location>
        <begin position="1"/>
        <end position="22"/>
    </location>
</feature>
<protein>
    <submittedName>
        <fullName evidence="5">Uncharacterized protein</fullName>
    </submittedName>
</protein>
<name>H2YGW0_CIOSA</name>
<dbReference type="Pfam" id="PF00400">
    <property type="entry name" value="WD40"/>
    <property type="match status" value="7"/>
</dbReference>
<proteinExistence type="predicted"/>
<evidence type="ECO:0000256" key="1">
    <source>
        <dbReference type="ARBA" id="ARBA00022490"/>
    </source>
</evidence>
<dbReference type="GO" id="GO:0005634">
    <property type="term" value="C:nucleus"/>
    <property type="evidence" value="ECO:0007669"/>
    <property type="project" value="TreeGrafter"/>
</dbReference>
<dbReference type="InterPro" id="IPR020472">
    <property type="entry name" value="WD40_PAC1"/>
</dbReference>
<keyword evidence="6" id="KW-1185">Reference proteome</keyword>
<dbReference type="PROSITE" id="PS50082">
    <property type="entry name" value="WD_REPEATS_2"/>
    <property type="match status" value="5"/>
</dbReference>
<evidence type="ECO:0000256" key="4">
    <source>
        <dbReference type="PROSITE-ProRule" id="PRU00221"/>
    </source>
</evidence>
<keyword evidence="2 4" id="KW-0853">WD repeat</keyword>
<organism evidence="5 6">
    <name type="scientific">Ciona savignyi</name>
    <name type="common">Pacific transparent sea squirt</name>
    <dbReference type="NCBI Taxonomy" id="51511"/>
    <lineage>
        <taxon>Eukaryota</taxon>
        <taxon>Metazoa</taxon>
        <taxon>Chordata</taxon>
        <taxon>Tunicata</taxon>
        <taxon>Ascidiacea</taxon>
        <taxon>Phlebobranchia</taxon>
        <taxon>Cionidae</taxon>
        <taxon>Ciona</taxon>
    </lineage>
</organism>
<dbReference type="Gene3D" id="2.130.10.10">
    <property type="entry name" value="YVTN repeat-like/Quinoprotein amine dehydrogenase"/>
    <property type="match status" value="2"/>
</dbReference>
<dbReference type="PANTHER" id="PTHR19849">
    <property type="entry name" value="PHOSPHOLIPASE A-2-ACTIVATING PROTEIN"/>
    <property type="match status" value="1"/>
</dbReference>
<dbReference type="PRINTS" id="PR00320">
    <property type="entry name" value="GPROTEINBRPT"/>
</dbReference>
<dbReference type="eggNOG" id="KOG0281">
    <property type="taxonomic scope" value="Eukaryota"/>
</dbReference>
<dbReference type="InterPro" id="IPR015943">
    <property type="entry name" value="WD40/YVTN_repeat-like_dom_sf"/>
</dbReference>
<dbReference type="Ensembl" id="ENSCSAVT00000004625.1">
    <property type="protein sequence ID" value="ENSCSAVP00000004559.1"/>
    <property type="gene ID" value="ENSCSAVG00000002714.1"/>
</dbReference>
<dbReference type="InterPro" id="IPR001680">
    <property type="entry name" value="WD40_rpt"/>
</dbReference>
<dbReference type="SMART" id="SM00320">
    <property type="entry name" value="WD40"/>
    <property type="match status" value="6"/>
</dbReference>
<dbReference type="AlphaFoldDB" id="H2YGW0"/>
<dbReference type="PROSITE" id="PS00678">
    <property type="entry name" value="WD_REPEATS_1"/>
    <property type="match status" value="1"/>
</dbReference>
<dbReference type="SUPFAM" id="SSF50978">
    <property type="entry name" value="WD40 repeat-like"/>
    <property type="match status" value="1"/>
</dbReference>
<dbReference type="GeneTree" id="ENSGT01000000218818"/>
<dbReference type="GO" id="GO:0043130">
    <property type="term" value="F:ubiquitin binding"/>
    <property type="evidence" value="ECO:0007669"/>
    <property type="project" value="TreeGrafter"/>
</dbReference>
<reference evidence="6" key="1">
    <citation type="submission" date="2003-08" db="EMBL/GenBank/DDBJ databases">
        <authorList>
            <person name="Birren B."/>
            <person name="Nusbaum C."/>
            <person name="Abebe A."/>
            <person name="Abouelleil A."/>
            <person name="Adekoya E."/>
            <person name="Ait-zahra M."/>
            <person name="Allen N."/>
            <person name="Allen T."/>
            <person name="An P."/>
            <person name="Anderson M."/>
            <person name="Anderson S."/>
            <person name="Arachchi H."/>
            <person name="Armbruster J."/>
            <person name="Bachantsang P."/>
            <person name="Baldwin J."/>
            <person name="Barry A."/>
            <person name="Bayul T."/>
            <person name="Blitshsteyn B."/>
            <person name="Bloom T."/>
            <person name="Blye J."/>
            <person name="Boguslavskiy L."/>
            <person name="Borowsky M."/>
            <person name="Boukhgalter B."/>
            <person name="Brunache A."/>
            <person name="Butler J."/>
            <person name="Calixte N."/>
            <person name="Calvo S."/>
            <person name="Camarata J."/>
            <person name="Campo K."/>
            <person name="Chang J."/>
            <person name="Cheshatsang Y."/>
            <person name="Citroen M."/>
            <person name="Collymore A."/>
            <person name="Considine T."/>
            <person name="Cook A."/>
            <person name="Cooke P."/>
            <person name="Corum B."/>
            <person name="Cuomo C."/>
            <person name="David R."/>
            <person name="Dawoe T."/>
            <person name="Degray S."/>
            <person name="Dodge S."/>
            <person name="Dooley K."/>
            <person name="Dorje P."/>
            <person name="Dorjee K."/>
            <person name="Dorris L."/>
            <person name="Duffey N."/>
            <person name="Dupes A."/>
            <person name="Elkins T."/>
            <person name="Engels R."/>
            <person name="Erickson J."/>
            <person name="Farina A."/>
            <person name="Faro S."/>
            <person name="Ferreira P."/>
            <person name="Fischer H."/>
            <person name="Fitzgerald M."/>
            <person name="Foley K."/>
            <person name="Gage D."/>
            <person name="Galagan J."/>
            <person name="Gearin G."/>
            <person name="Gnerre S."/>
            <person name="Gnirke A."/>
            <person name="Goyette A."/>
            <person name="Graham J."/>
            <person name="Grandbois E."/>
            <person name="Gyaltsen K."/>
            <person name="Hafez N."/>
            <person name="Hagopian D."/>
            <person name="Hagos B."/>
            <person name="Hall J."/>
            <person name="Hatcher B."/>
            <person name="Heller A."/>
            <person name="Higgins H."/>
            <person name="Honan T."/>
            <person name="Horn A."/>
            <person name="Houde N."/>
            <person name="Hughes L."/>
            <person name="Hulme W."/>
            <person name="Husby E."/>
            <person name="Iliev I."/>
            <person name="Jaffe D."/>
            <person name="Jones C."/>
            <person name="Kamal M."/>
            <person name="Kamat A."/>
            <person name="Kamvysselis M."/>
            <person name="Karlsson E."/>
            <person name="Kells C."/>
            <person name="Kieu A."/>
            <person name="Kisner P."/>
            <person name="Kodira C."/>
            <person name="Kulbokas E."/>
            <person name="Labutti K."/>
            <person name="Lama D."/>
            <person name="Landers T."/>
            <person name="Leger J."/>
            <person name="Levine S."/>
            <person name="Lewis D."/>
            <person name="Lewis T."/>
            <person name="Lindblad-toh K."/>
            <person name="Liu X."/>
            <person name="Lokyitsang T."/>
            <person name="Lokyitsang Y."/>
            <person name="Lucien O."/>
            <person name="Lui A."/>
            <person name="Ma L.J."/>
            <person name="Mabbitt R."/>
            <person name="Macdonald J."/>
            <person name="Maclean C."/>
            <person name="Major J."/>
            <person name="Manning J."/>
            <person name="Marabella R."/>
            <person name="Maru K."/>
            <person name="Matthews C."/>
            <person name="Mauceli E."/>
            <person name="Mccarthy M."/>
            <person name="Mcdonough S."/>
            <person name="Mcghee T."/>
            <person name="Meldrim J."/>
            <person name="Meneus L."/>
            <person name="Mesirov J."/>
            <person name="Mihalev A."/>
            <person name="Mihova T."/>
            <person name="Mikkelsen T."/>
            <person name="Mlenga V."/>
            <person name="Moru K."/>
            <person name="Mozes J."/>
            <person name="Mulrain L."/>
            <person name="Munson G."/>
            <person name="Naylor J."/>
            <person name="Newes C."/>
            <person name="Nguyen C."/>
            <person name="Nguyen N."/>
            <person name="Nguyen T."/>
            <person name="Nicol R."/>
            <person name="Nielsen C."/>
            <person name="Nizzari M."/>
            <person name="Norbu C."/>
            <person name="Norbu N."/>
            <person name="O'donnell P."/>
            <person name="Okoawo O."/>
            <person name="O'leary S."/>
            <person name="Omotosho B."/>
            <person name="O'neill K."/>
            <person name="Osman S."/>
            <person name="Parker S."/>
            <person name="Perrin D."/>
            <person name="Phunkhang P."/>
            <person name="Piqani B."/>
            <person name="Purcell S."/>
            <person name="Rachupka T."/>
            <person name="Ramasamy U."/>
            <person name="Rameau R."/>
            <person name="Ray V."/>
            <person name="Raymond C."/>
            <person name="Retta R."/>
            <person name="Richardson S."/>
            <person name="Rise C."/>
            <person name="Rodriguez J."/>
            <person name="Rogers J."/>
            <person name="Rogov P."/>
            <person name="Rutman M."/>
            <person name="Schupbach R."/>
            <person name="Seaman C."/>
            <person name="Settipalli S."/>
            <person name="Sharpe T."/>
            <person name="Sheridan J."/>
            <person name="Sherpa N."/>
            <person name="Shi J."/>
            <person name="Smirnov S."/>
            <person name="Smith C."/>
            <person name="Sougnez C."/>
            <person name="Spencer B."/>
            <person name="Stalker J."/>
            <person name="Stange-thomann N."/>
            <person name="Stavropoulos S."/>
            <person name="Stetson K."/>
            <person name="Stone C."/>
            <person name="Stone S."/>
            <person name="Stubbs M."/>
            <person name="Talamas J."/>
            <person name="Tchuinga P."/>
            <person name="Tenzing P."/>
            <person name="Tesfaye S."/>
            <person name="Theodore J."/>
            <person name="Thoulutsang Y."/>
            <person name="Topham K."/>
            <person name="Towey S."/>
            <person name="Tsamla T."/>
            <person name="Tsomo N."/>
            <person name="Vallee D."/>
            <person name="Vassiliev H."/>
            <person name="Venkataraman V."/>
            <person name="Vinson J."/>
            <person name="Vo A."/>
            <person name="Wade C."/>
            <person name="Wang S."/>
            <person name="Wangchuk T."/>
            <person name="Wangdi T."/>
            <person name="Whittaker C."/>
            <person name="Wilkinson J."/>
            <person name="Wu Y."/>
            <person name="Wyman D."/>
            <person name="Yadav S."/>
            <person name="Yang S."/>
            <person name="Yang X."/>
            <person name="Yeager S."/>
            <person name="Yee E."/>
            <person name="Young G."/>
            <person name="Zainoun J."/>
            <person name="Zembeck L."/>
            <person name="Zimmer A."/>
            <person name="Zody M."/>
            <person name="Lander E."/>
        </authorList>
    </citation>
    <scope>NUCLEOTIDE SEQUENCE [LARGE SCALE GENOMIC DNA]</scope>
</reference>
<reference evidence="5" key="2">
    <citation type="submission" date="2025-08" db="UniProtKB">
        <authorList>
            <consortium name="Ensembl"/>
        </authorList>
    </citation>
    <scope>IDENTIFICATION</scope>
</reference>
<dbReference type="STRING" id="51511.ENSCSAVP00000004559"/>
<dbReference type="InParanoid" id="H2YGW0"/>
<evidence type="ECO:0000256" key="3">
    <source>
        <dbReference type="ARBA" id="ARBA00022737"/>
    </source>
</evidence>
<feature type="repeat" description="WD" evidence="4">
    <location>
        <begin position="157"/>
        <end position="196"/>
    </location>
</feature>
<feature type="repeat" description="WD" evidence="4">
    <location>
        <begin position="198"/>
        <end position="237"/>
    </location>
</feature>
<reference evidence="5" key="3">
    <citation type="submission" date="2025-09" db="UniProtKB">
        <authorList>
            <consortium name="Ensembl"/>
        </authorList>
    </citation>
    <scope>IDENTIFICATION</scope>
</reference>
<dbReference type="PANTHER" id="PTHR19849:SF0">
    <property type="entry name" value="PHOSPHOLIPASE A-2-ACTIVATING PROTEIN"/>
    <property type="match status" value="1"/>
</dbReference>
<dbReference type="PROSITE" id="PS50294">
    <property type="entry name" value="WD_REPEATS_REGION"/>
    <property type="match status" value="2"/>
</dbReference>
<dbReference type="GO" id="GO:0005737">
    <property type="term" value="C:cytoplasm"/>
    <property type="evidence" value="ECO:0007669"/>
    <property type="project" value="TreeGrafter"/>
</dbReference>
<dbReference type="GO" id="GO:0010992">
    <property type="term" value="P:ubiquitin recycling"/>
    <property type="evidence" value="ECO:0007669"/>
    <property type="project" value="TreeGrafter"/>
</dbReference>
<dbReference type="InterPro" id="IPR019775">
    <property type="entry name" value="WD40_repeat_CS"/>
</dbReference>
<sequence length="281" mass="31219">MTIMSHGKRIFSGGMDRKIRMWAPSGESFGKLTQSFKGSILSMVMGEDEKCRTLYTGSWDTNVLVWDCVTREVKQTITGHTGTVTSVAVDASFIITCSHDSTIRVWDIRTYECLRVITHHSSAIHCMSYHNKLIITGGVDKTIHVTNSGSGELVKTFVGHKAPVTALVRQHNLIASGDRDGTVMFWSIEGASEPVESIKAHDKQINSIALSGGRFLTASADKLVKEWELVTMTCVRILQGHVNEVTGVLYTPKYLITSSRDSSVRLWWWGSEDGRKEQPLL</sequence>